<feature type="non-terminal residue" evidence="2">
    <location>
        <position position="1"/>
    </location>
</feature>
<evidence type="ECO:0000313" key="3">
    <source>
        <dbReference type="Proteomes" id="UP000182882"/>
    </source>
</evidence>
<keyword evidence="3" id="KW-1185">Reference proteome</keyword>
<gene>
    <name evidence="2" type="ORF">SAMN05216406_15319</name>
</gene>
<name>A0A1H2HKM9_9PROT</name>
<dbReference type="AlphaFoldDB" id="A0A1H2HKM9"/>
<evidence type="ECO:0000256" key="1">
    <source>
        <dbReference type="SAM" id="Phobius"/>
    </source>
</evidence>
<reference evidence="3" key="1">
    <citation type="submission" date="2016-10" db="EMBL/GenBank/DDBJ databases">
        <authorList>
            <person name="Varghese N."/>
            <person name="Submissions S."/>
        </authorList>
    </citation>
    <scope>NUCLEOTIDE SEQUENCE [LARGE SCALE GENOMIC DNA]</scope>
    <source>
        <strain evidence="3">Nm10</strain>
    </source>
</reference>
<dbReference type="EMBL" id="FNLN01000053">
    <property type="protein sequence ID" value="SDU32395.1"/>
    <property type="molecule type" value="Genomic_DNA"/>
</dbReference>
<sequence>YQKDKKRKQCRRRAAIEPIIGHLKSDYRMTRNYLKGAVGDRINLLMAAAWNLKLMAVAHFFVFLPVAKITSFTDSLIDQN</sequence>
<protein>
    <submittedName>
        <fullName evidence="2">Transposase, IS5 family</fullName>
    </submittedName>
</protein>
<dbReference type="Proteomes" id="UP000182882">
    <property type="component" value="Unassembled WGS sequence"/>
</dbReference>
<feature type="transmembrane region" description="Helical" evidence="1">
    <location>
        <begin position="44"/>
        <end position="66"/>
    </location>
</feature>
<organism evidence="2 3">
    <name type="scientific">Nitrosomonas ureae</name>
    <dbReference type="NCBI Taxonomy" id="44577"/>
    <lineage>
        <taxon>Bacteria</taxon>
        <taxon>Pseudomonadati</taxon>
        <taxon>Pseudomonadota</taxon>
        <taxon>Betaproteobacteria</taxon>
        <taxon>Nitrosomonadales</taxon>
        <taxon>Nitrosomonadaceae</taxon>
        <taxon>Nitrosomonas</taxon>
    </lineage>
</organism>
<proteinExistence type="predicted"/>
<keyword evidence="1" id="KW-1133">Transmembrane helix</keyword>
<keyword evidence="1" id="KW-0812">Transmembrane</keyword>
<keyword evidence="1" id="KW-0472">Membrane</keyword>
<accession>A0A1H2HKM9</accession>
<evidence type="ECO:0000313" key="2">
    <source>
        <dbReference type="EMBL" id="SDU32395.1"/>
    </source>
</evidence>